<protein>
    <submittedName>
        <fullName evidence="4">CHAP domain-containing protein</fullName>
    </submittedName>
</protein>
<sequence length="296" mass="31849">MITTKGQKTVAMLATMVGATTLATMGTADEASANTSSMNVEGVYKVDRLVQHMGKWYVVANPLAIPTIDYNNWIPVDPLTVTDANGNRSEKQTLTEGSHFTFSNGNYDIRYSEGDNLSLTMAGEPVWFKKSALSGSVGTPTTKPETTQKQDKPAAPKKQTTNDANTQVKSVNVRQAGINGFYNGGYSYPAAQCTSFVANILAERGVNVSQFQFLGNAESWAANAQARGVNVSMTPRVGSVVSFKSQGWYAGFGHVGYITSVNADGSFQMAEGNFAGKPFHERTVWVNNDIAGIIHF</sequence>
<evidence type="ECO:0000256" key="1">
    <source>
        <dbReference type="SAM" id="MobiDB-lite"/>
    </source>
</evidence>
<accession>A0ABT3E5H0</accession>
<evidence type="ECO:0000256" key="2">
    <source>
        <dbReference type="SAM" id="SignalP"/>
    </source>
</evidence>
<evidence type="ECO:0000313" key="4">
    <source>
        <dbReference type="EMBL" id="MCW0953158.1"/>
    </source>
</evidence>
<reference evidence="4 5" key="1">
    <citation type="submission" date="2022-10" db="EMBL/GenBank/DDBJ databases">
        <title>Weissella fermenti sp. nov., isolated from fermented cabbage.</title>
        <authorList>
            <person name="Lee J.K."/>
            <person name="Baek J.H."/>
            <person name="Choi D.G."/>
            <person name="Kim J.M."/>
            <person name="Jeon C.O."/>
        </authorList>
    </citation>
    <scope>NUCLEOTIDE SEQUENCE [LARGE SCALE GENOMIC DNA]</scope>
    <source>
        <strain evidence="4 5">KACC 18534</strain>
    </source>
</reference>
<dbReference type="Gene3D" id="3.90.1720.10">
    <property type="entry name" value="endopeptidase domain like (from Nostoc punctiforme)"/>
    <property type="match status" value="1"/>
</dbReference>
<feature type="signal peptide" evidence="2">
    <location>
        <begin position="1"/>
        <end position="23"/>
    </location>
</feature>
<name>A0ABT3E5H0_9LACO</name>
<dbReference type="PROSITE" id="PS50911">
    <property type="entry name" value="CHAP"/>
    <property type="match status" value="1"/>
</dbReference>
<dbReference type="Proteomes" id="UP001526225">
    <property type="component" value="Unassembled WGS sequence"/>
</dbReference>
<dbReference type="InterPro" id="IPR007921">
    <property type="entry name" value="CHAP_dom"/>
</dbReference>
<keyword evidence="5" id="KW-1185">Reference proteome</keyword>
<dbReference type="SUPFAM" id="SSF54001">
    <property type="entry name" value="Cysteine proteinases"/>
    <property type="match status" value="1"/>
</dbReference>
<keyword evidence="2" id="KW-0732">Signal</keyword>
<dbReference type="EMBL" id="JAOZFE010000003">
    <property type="protein sequence ID" value="MCW0953158.1"/>
    <property type="molecule type" value="Genomic_DNA"/>
</dbReference>
<dbReference type="InterPro" id="IPR038765">
    <property type="entry name" value="Papain-like_cys_pep_sf"/>
</dbReference>
<evidence type="ECO:0000313" key="5">
    <source>
        <dbReference type="Proteomes" id="UP001526225"/>
    </source>
</evidence>
<dbReference type="InterPro" id="IPR038263">
    <property type="entry name" value="Lytic_exo_TRD_sf"/>
</dbReference>
<dbReference type="Pfam" id="PF05257">
    <property type="entry name" value="CHAP"/>
    <property type="match status" value="1"/>
</dbReference>
<proteinExistence type="predicted"/>
<dbReference type="Gene3D" id="2.40.50.670">
    <property type="match status" value="1"/>
</dbReference>
<feature type="chain" id="PRO_5046153854" evidence="2">
    <location>
        <begin position="24"/>
        <end position="296"/>
    </location>
</feature>
<feature type="region of interest" description="Disordered" evidence="1">
    <location>
        <begin position="135"/>
        <end position="168"/>
    </location>
</feature>
<organism evidence="4 5">
    <name type="scientific">Weissella ceti</name>
    <dbReference type="NCBI Taxonomy" id="759620"/>
    <lineage>
        <taxon>Bacteria</taxon>
        <taxon>Bacillati</taxon>
        <taxon>Bacillota</taxon>
        <taxon>Bacilli</taxon>
        <taxon>Lactobacillales</taxon>
        <taxon>Lactobacillaceae</taxon>
        <taxon>Weissella</taxon>
    </lineage>
</organism>
<gene>
    <name evidence="4" type="ORF">OIT44_03605</name>
</gene>
<feature type="domain" description="Peptidase C51" evidence="3">
    <location>
        <begin position="168"/>
        <end position="296"/>
    </location>
</feature>
<evidence type="ECO:0000259" key="3">
    <source>
        <dbReference type="PROSITE" id="PS50911"/>
    </source>
</evidence>
<dbReference type="RefSeq" id="WP_213409581.1">
    <property type="nucleotide sequence ID" value="NZ_CP074441.1"/>
</dbReference>
<comment type="caution">
    <text evidence="4">The sequence shown here is derived from an EMBL/GenBank/DDBJ whole genome shotgun (WGS) entry which is preliminary data.</text>
</comment>